<keyword evidence="3" id="KW-1003">Cell membrane</keyword>
<feature type="transmembrane region" description="Helical" evidence="7">
    <location>
        <begin position="75"/>
        <end position="95"/>
    </location>
</feature>
<evidence type="ECO:0000256" key="7">
    <source>
        <dbReference type="SAM" id="Phobius"/>
    </source>
</evidence>
<dbReference type="InterPro" id="IPR023090">
    <property type="entry name" value="UPF0702_alpha/beta_dom_sf"/>
</dbReference>
<evidence type="ECO:0000256" key="1">
    <source>
        <dbReference type="ARBA" id="ARBA00004651"/>
    </source>
</evidence>
<keyword evidence="11" id="KW-1185">Reference proteome</keyword>
<keyword evidence="4 7" id="KW-0812">Transmembrane</keyword>
<evidence type="ECO:0000259" key="9">
    <source>
        <dbReference type="Pfam" id="PF20730"/>
    </source>
</evidence>
<evidence type="ECO:0000256" key="4">
    <source>
        <dbReference type="ARBA" id="ARBA00022692"/>
    </source>
</evidence>
<proteinExistence type="inferred from homology"/>
<sequence>MLSGMGDASLTLGKLEYADAGVTIRVHWWIEPLYRGDALAGQADDIGAAQALPSAVFQSIPRQERRMFFDSWSDIVRVFLVGVLAYAGLVFLLRISGNRTLSKMNSFDLVVTVAFGSTLSSILISKDVSLLEGLAALALLVLLQLVITWTSVRSRFVSKAVKTAPTVVLRDGQLLHDALKRVRITEDEVRSAVRQHGHGSLAAIDLAVLETDGSLSVIAADKAGDRSAYGKLGESRS</sequence>
<comment type="subcellular location">
    <subcellularLocation>
        <location evidence="1">Cell membrane</location>
        <topology evidence="1">Multi-pass membrane protein</topology>
    </subcellularLocation>
</comment>
<dbReference type="Proteomes" id="UP001589773">
    <property type="component" value="Unassembled WGS sequence"/>
</dbReference>
<feature type="transmembrane region" description="Helical" evidence="7">
    <location>
        <begin position="130"/>
        <end position="152"/>
    </location>
</feature>
<dbReference type="Pfam" id="PF20730">
    <property type="entry name" value="YetF_N"/>
    <property type="match status" value="1"/>
</dbReference>
<reference evidence="10 11" key="1">
    <citation type="submission" date="2024-09" db="EMBL/GenBank/DDBJ databases">
        <authorList>
            <person name="Sun Q."/>
            <person name="Mori K."/>
        </authorList>
    </citation>
    <scope>NUCLEOTIDE SEQUENCE [LARGE SCALE GENOMIC DNA]</scope>
    <source>
        <strain evidence="10 11">CCM 7792</strain>
    </source>
</reference>
<keyword evidence="5 7" id="KW-1133">Transmembrane helix</keyword>
<gene>
    <name evidence="10" type="ORF">ACFFJK_17485</name>
</gene>
<feature type="domain" description="YetF-like N-terminal transmembrane" evidence="9">
    <location>
        <begin position="83"/>
        <end position="149"/>
    </location>
</feature>
<evidence type="ECO:0000259" key="8">
    <source>
        <dbReference type="Pfam" id="PF04239"/>
    </source>
</evidence>
<evidence type="ECO:0000256" key="3">
    <source>
        <dbReference type="ARBA" id="ARBA00022475"/>
    </source>
</evidence>
<comment type="caution">
    <text evidence="10">The sequence shown here is derived from an EMBL/GenBank/DDBJ whole genome shotgun (WGS) entry which is preliminary data.</text>
</comment>
<evidence type="ECO:0000313" key="10">
    <source>
        <dbReference type="EMBL" id="MFC0253693.1"/>
    </source>
</evidence>
<evidence type="ECO:0000256" key="2">
    <source>
        <dbReference type="ARBA" id="ARBA00006448"/>
    </source>
</evidence>
<evidence type="ECO:0000256" key="6">
    <source>
        <dbReference type="ARBA" id="ARBA00023136"/>
    </source>
</evidence>
<accession>A0ABV6FJI2</accession>
<dbReference type="Pfam" id="PF04239">
    <property type="entry name" value="DUF421"/>
    <property type="match status" value="1"/>
</dbReference>
<dbReference type="InterPro" id="IPR007353">
    <property type="entry name" value="DUF421"/>
</dbReference>
<dbReference type="PANTHER" id="PTHR34582">
    <property type="entry name" value="UPF0702 TRANSMEMBRANE PROTEIN YCAP"/>
    <property type="match status" value="1"/>
</dbReference>
<dbReference type="InterPro" id="IPR048454">
    <property type="entry name" value="YetF_N"/>
</dbReference>
<dbReference type="PANTHER" id="PTHR34582:SF6">
    <property type="entry name" value="UPF0702 TRANSMEMBRANE PROTEIN YCAP"/>
    <property type="match status" value="1"/>
</dbReference>
<dbReference type="EMBL" id="JBHLWP010000016">
    <property type="protein sequence ID" value="MFC0253693.1"/>
    <property type="molecule type" value="Genomic_DNA"/>
</dbReference>
<name>A0ABV6FJI2_9BURK</name>
<keyword evidence="6 7" id="KW-0472">Membrane</keyword>
<evidence type="ECO:0000256" key="5">
    <source>
        <dbReference type="ARBA" id="ARBA00022989"/>
    </source>
</evidence>
<feature type="transmembrane region" description="Helical" evidence="7">
    <location>
        <begin position="107"/>
        <end position="124"/>
    </location>
</feature>
<comment type="similarity">
    <text evidence="2">Belongs to the UPF0702 family.</text>
</comment>
<organism evidence="10 11">
    <name type="scientific">Massilia consociata</name>
    <dbReference type="NCBI Taxonomy" id="760117"/>
    <lineage>
        <taxon>Bacteria</taxon>
        <taxon>Pseudomonadati</taxon>
        <taxon>Pseudomonadota</taxon>
        <taxon>Betaproteobacteria</taxon>
        <taxon>Burkholderiales</taxon>
        <taxon>Oxalobacteraceae</taxon>
        <taxon>Telluria group</taxon>
        <taxon>Massilia</taxon>
    </lineage>
</organism>
<evidence type="ECO:0000313" key="11">
    <source>
        <dbReference type="Proteomes" id="UP001589773"/>
    </source>
</evidence>
<dbReference type="Gene3D" id="3.30.240.20">
    <property type="entry name" value="bsu07140 like domains"/>
    <property type="match status" value="1"/>
</dbReference>
<feature type="domain" description="YetF C-terminal" evidence="8">
    <location>
        <begin position="153"/>
        <end position="222"/>
    </location>
</feature>
<protein>
    <submittedName>
        <fullName evidence="10">DUF421 domain-containing protein</fullName>
    </submittedName>
</protein>